<feature type="chain" id="PRO_5008343188" evidence="14">
    <location>
        <begin position="26"/>
        <end position="786"/>
    </location>
</feature>
<dbReference type="Gene3D" id="2.170.130.10">
    <property type="entry name" value="TonB-dependent receptor, plug domain"/>
    <property type="match status" value="1"/>
</dbReference>
<dbReference type="GO" id="GO:0009279">
    <property type="term" value="C:cell outer membrane"/>
    <property type="evidence" value="ECO:0007669"/>
    <property type="project" value="UniProtKB-SubCell"/>
</dbReference>
<dbReference type="Proteomes" id="UP000029273">
    <property type="component" value="Unassembled WGS sequence"/>
</dbReference>
<dbReference type="PROSITE" id="PS52016">
    <property type="entry name" value="TONB_DEPENDENT_REC_3"/>
    <property type="match status" value="1"/>
</dbReference>
<dbReference type="PANTHER" id="PTHR32552:SF89">
    <property type="entry name" value="CATECHOLATE SIDEROPHORE RECEPTOR FIU"/>
    <property type="match status" value="1"/>
</dbReference>
<dbReference type="InterPro" id="IPR036942">
    <property type="entry name" value="Beta-barrel_TonB_sf"/>
</dbReference>
<comment type="subcellular location">
    <subcellularLocation>
        <location evidence="1 12">Cell outer membrane</location>
        <topology evidence="1 12">Multi-pass membrane protein</topology>
    </subcellularLocation>
</comment>
<evidence type="ECO:0000256" key="9">
    <source>
        <dbReference type="ARBA" id="ARBA00023077"/>
    </source>
</evidence>
<evidence type="ECO:0000256" key="12">
    <source>
        <dbReference type="PROSITE-ProRule" id="PRU01360"/>
    </source>
</evidence>
<evidence type="ECO:0000256" key="3">
    <source>
        <dbReference type="ARBA" id="ARBA00022452"/>
    </source>
</evidence>
<dbReference type="EMBL" id="JQSG02000006">
    <property type="protein sequence ID" value="OBS08423.1"/>
    <property type="molecule type" value="Genomic_DNA"/>
</dbReference>
<evidence type="ECO:0000256" key="1">
    <source>
        <dbReference type="ARBA" id="ARBA00004571"/>
    </source>
</evidence>
<dbReference type="InterPro" id="IPR037066">
    <property type="entry name" value="Plug_dom_sf"/>
</dbReference>
<evidence type="ECO:0000256" key="6">
    <source>
        <dbReference type="ARBA" id="ARBA00022729"/>
    </source>
</evidence>
<dbReference type="InterPro" id="IPR039426">
    <property type="entry name" value="TonB-dep_rcpt-like"/>
</dbReference>
<reference evidence="17 18" key="1">
    <citation type="journal article" date="2014" name="Genome Announc.">
        <title>Draft Genome Sequence of the Iron-Oxidizing, Acidophilic, and Halotolerant 'Thiobacillus prosperus' Type Strain DSM 5130.</title>
        <authorList>
            <person name="Ossandon F.J."/>
            <person name="Cardenas J.P."/>
            <person name="Corbett M."/>
            <person name="Quatrini R."/>
            <person name="Holmes D.S."/>
            <person name="Watkin E."/>
        </authorList>
    </citation>
    <scope>NUCLEOTIDE SEQUENCE [LARGE SCALE GENOMIC DNA]</scope>
    <source>
        <strain evidence="17 18">DSM 5130</strain>
    </source>
</reference>
<evidence type="ECO:0000256" key="14">
    <source>
        <dbReference type="SAM" id="SignalP"/>
    </source>
</evidence>
<keyword evidence="9 13" id="KW-0798">TonB box</keyword>
<accession>A0A1A6C1I6</accession>
<dbReference type="AlphaFoldDB" id="A0A1A6C1I6"/>
<evidence type="ECO:0000313" key="17">
    <source>
        <dbReference type="EMBL" id="OBS08423.1"/>
    </source>
</evidence>
<dbReference type="GO" id="GO:0015344">
    <property type="term" value="F:siderophore uptake transmembrane transporter activity"/>
    <property type="evidence" value="ECO:0007669"/>
    <property type="project" value="TreeGrafter"/>
</dbReference>
<evidence type="ECO:0000256" key="7">
    <source>
        <dbReference type="ARBA" id="ARBA00023004"/>
    </source>
</evidence>
<dbReference type="Pfam" id="PF07715">
    <property type="entry name" value="Plug"/>
    <property type="match status" value="1"/>
</dbReference>
<keyword evidence="11 12" id="KW-0998">Cell outer membrane</keyword>
<keyword evidence="18" id="KW-1185">Reference proteome</keyword>
<gene>
    <name evidence="17" type="ORF">Thpro_022673</name>
</gene>
<sequence length="786" mass="84474">MFAVRPLVIALATLGVGALPTVALAANDAGVTRDQKSSQTDINVGKVSATIGSESTLMGNDAKALTQKGNFKSGQSIKVLGQHEMAAAGPVGGSAQALSYAPGVSVSGYGGTGATKNSISVNGIKQGWGGFAGGQIDDGSVSVTFDGVPMVDPSTGLWESPQVPQLDLLQGIGITYGPGNPLDRWYNNIGGQIAFVPLQPARKPGAKVKLTYGSYNARNLFVSGRTGDIGGWSTVVAGGVGSSDSYRKSPDGFKSPSYNYAWFAKTIKTFSNGNFSVGAYLAKGSGYRPVPIPITPIAGVTLNGTPNSPLYSQQTSGYYSSIPGSVWNKQDSNETWLLYSKLNVALDRTTSAHNMVWYRYGHRLHFHYNNYGLGNPSNLYEYNNPRDDVYGDKLWLSVSLPYNEVNFGGFFLKSHYNSRNAFYNPNAPYYGSAAVPNAHYRSDYWDQTDIAAFVQDRISPVDNVHVTPGVRLIKYFTRYYPAAAGDFAQAYALYPNNNQGQLPPAKNAFVKIEPSIDFNWKVQRNVALFANYSTAHKEPQVGGGGGLYQSTPPVYSLEKSTDYNVGIKVHVRQVTYLHDFMFSASYYHLHYANQYIPLYDANGNYLGDANGDSVYQGVNLAVNDKPFAGASVFANLNLESAKFTHYVTGGVSYDGLPVSNVPDSTFNVGGDYNTYVAGGVLTPRLWYQYMGAQAIFNDNTGAPSRRKLAGYGTLNLGFGYTLPTPANGAGLKDVKLSLEVLNVTDARYNAFEYVTGGGLLGGNSAGQLLVLPGEPTTVYTSLTANF</sequence>
<evidence type="ECO:0000256" key="11">
    <source>
        <dbReference type="ARBA" id="ARBA00023237"/>
    </source>
</evidence>
<evidence type="ECO:0000256" key="8">
    <source>
        <dbReference type="ARBA" id="ARBA00023065"/>
    </source>
</evidence>
<evidence type="ECO:0000256" key="10">
    <source>
        <dbReference type="ARBA" id="ARBA00023136"/>
    </source>
</evidence>
<evidence type="ECO:0000256" key="4">
    <source>
        <dbReference type="ARBA" id="ARBA00022496"/>
    </source>
</evidence>
<dbReference type="Gene3D" id="2.40.170.20">
    <property type="entry name" value="TonB-dependent receptor, beta-barrel domain"/>
    <property type="match status" value="1"/>
</dbReference>
<comment type="caution">
    <text evidence="17">The sequence shown here is derived from an EMBL/GenBank/DDBJ whole genome shotgun (WGS) entry which is preliminary data.</text>
</comment>
<dbReference type="InterPro" id="IPR000531">
    <property type="entry name" value="Beta-barrel_TonB"/>
</dbReference>
<name>A0A1A6C1I6_9GAMM</name>
<keyword evidence="6 14" id="KW-0732">Signal</keyword>
<keyword evidence="4" id="KW-0410">Iron transport</keyword>
<dbReference type="PANTHER" id="PTHR32552">
    <property type="entry name" value="FERRICHROME IRON RECEPTOR-RELATED"/>
    <property type="match status" value="1"/>
</dbReference>
<evidence type="ECO:0000259" key="15">
    <source>
        <dbReference type="Pfam" id="PF00593"/>
    </source>
</evidence>
<feature type="signal peptide" evidence="14">
    <location>
        <begin position="1"/>
        <end position="25"/>
    </location>
</feature>
<keyword evidence="17" id="KW-0675">Receptor</keyword>
<evidence type="ECO:0000256" key="13">
    <source>
        <dbReference type="RuleBase" id="RU003357"/>
    </source>
</evidence>
<keyword evidence="2 12" id="KW-0813">Transport</keyword>
<evidence type="ECO:0000259" key="16">
    <source>
        <dbReference type="Pfam" id="PF07715"/>
    </source>
</evidence>
<evidence type="ECO:0000313" key="18">
    <source>
        <dbReference type="Proteomes" id="UP000029273"/>
    </source>
</evidence>
<keyword evidence="8" id="KW-0406">Ion transport</keyword>
<keyword evidence="5 12" id="KW-0812">Transmembrane</keyword>
<dbReference type="STRING" id="160660.BJI67_03310"/>
<dbReference type="InterPro" id="IPR012910">
    <property type="entry name" value="Plug_dom"/>
</dbReference>
<comment type="similarity">
    <text evidence="12 13">Belongs to the TonB-dependent receptor family.</text>
</comment>
<dbReference type="SUPFAM" id="SSF56935">
    <property type="entry name" value="Porins"/>
    <property type="match status" value="1"/>
</dbReference>
<feature type="domain" description="TonB-dependent receptor-like beta-barrel" evidence="15">
    <location>
        <begin position="304"/>
        <end position="743"/>
    </location>
</feature>
<keyword evidence="10 12" id="KW-0472">Membrane</keyword>
<evidence type="ECO:0000256" key="5">
    <source>
        <dbReference type="ARBA" id="ARBA00022692"/>
    </source>
</evidence>
<feature type="domain" description="TonB-dependent receptor plug" evidence="16">
    <location>
        <begin position="72"/>
        <end position="162"/>
    </location>
</feature>
<proteinExistence type="inferred from homology"/>
<organism evidence="17 18">
    <name type="scientific">Acidihalobacter prosperus</name>
    <dbReference type="NCBI Taxonomy" id="160660"/>
    <lineage>
        <taxon>Bacteria</taxon>
        <taxon>Pseudomonadati</taxon>
        <taxon>Pseudomonadota</taxon>
        <taxon>Gammaproteobacteria</taxon>
        <taxon>Chromatiales</taxon>
        <taxon>Ectothiorhodospiraceae</taxon>
        <taxon>Acidihalobacter</taxon>
    </lineage>
</organism>
<keyword evidence="7" id="KW-0408">Iron</keyword>
<dbReference type="Pfam" id="PF00593">
    <property type="entry name" value="TonB_dep_Rec_b-barrel"/>
    <property type="match status" value="1"/>
</dbReference>
<keyword evidence="3 12" id="KW-1134">Transmembrane beta strand</keyword>
<evidence type="ECO:0000256" key="2">
    <source>
        <dbReference type="ARBA" id="ARBA00022448"/>
    </source>
</evidence>
<protein>
    <submittedName>
        <fullName evidence="17">TonB-dependent receptor</fullName>
    </submittedName>
</protein>